<dbReference type="EMBL" id="LGRB01000011">
    <property type="protein sequence ID" value="OCT48633.1"/>
    <property type="molecule type" value="Genomic_DNA"/>
</dbReference>
<gene>
    <name evidence="2" type="ORF">CLCR_05264</name>
</gene>
<evidence type="ECO:0000313" key="2">
    <source>
        <dbReference type="EMBL" id="OCT48633.1"/>
    </source>
</evidence>
<dbReference type="VEuPathDB" id="FungiDB:CLCR_05264"/>
<comment type="caution">
    <text evidence="2">The sequence shown here is derived from an EMBL/GenBank/DDBJ whole genome shotgun (WGS) entry which is preliminary data.</text>
</comment>
<accession>A0A1C1CJC5</accession>
<evidence type="ECO:0000259" key="1">
    <source>
        <dbReference type="PROSITE" id="PS50053"/>
    </source>
</evidence>
<dbReference type="PROSITE" id="PS50053">
    <property type="entry name" value="UBIQUITIN_2"/>
    <property type="match status" value="1"/>
</dbReference>
<sequence length="116" mass="13232">MTRRLHWTLHTGRSEMILTRLAFQVSRIKERVEEKEGIPPVQQRLIYGGKQMCVIRPFIIHLRLLRLFPLIFSLTQPAQSRNSVHSGMVQALLPVPVPVSRAFGFSAGKTCVNVNK</sequence>
<dbReference type="InterPro" id="IPR029071">
    <property type="entry name" value="Ubiquitin-like_domsf"/>
</dbReference>
<organism evidence="2 3">
    <name type="scientific">Cladophialophora carrionii</name>
    <dbReference type="NCBI Taxonomy" id="86049"/>
    <lineage>
        <taxon>Eukaryota</taxon>
        <taxon>Fungi</taxon>
        <taxon>Dikarya</taxon>
        <taxon>Ascomycota</taxon>
        <taxon>Pezizomycotina</taxon>
        <taxon>Eurotiomycetes</taxon>
        <taxon>Chaetothyriomycetidae</taxon>
        <taxon>Chaetothyriales</taxon>
        <taxon>Herpotrichiellaceae</taxon>
        <taxon>Cladophialophora</taxon>
    </lineage>
</organism>
<dbReference type="OrthoDB" id="428577at2759"/>
<dbReference type="AlphaFoldDB" id="A0A1C1CJC5"/>
<feature type="domain" description="Ubiquitin-like" evidence="1">
    <location>
        <begin position="25"/>
        <end position="52"/>
    </location>
</feature>
<dbReference type="Proteomes" id="UP000094526">
    <property type="component" value="Unassembled WGS sequence"/>
</dbReference>
<name>A0A1C1CJC5_9EURO</name>
<dbReference type="Gene3D" id="3.10.20.90">
    <property type="entry name" value="Phosphatidylinositol 3-kinase Catalytic Subunit, Chain A, domain 1"/>
    <property type="match status" value="1"/>
</dbReference>
<keyword evidence="3" id="KW-1185">Reference proteome</keyword>
<dbReference type="STRING" id="86049.A0A1C1CJC5"/>
<dbReference type="InterPro" id="IPR000626">
    <property type="entry name" value="Ubiquitin-like_dom"/>
</dbReference>
<proteinExistence type="predicted"/>
<evidence type="ECO:0000313" key="3">
    <source>
        <dbReference type="Proteomes" id="UP000094526"/>
    </source>
</evidence>
<reference evidence="3" key="1">
    <citation type="submission" date="2015-07" db="EMBL/GenBank/DDBJ databases">
        <authorList>
            <person name="Teixeira M.M."/>
            <person name="Souza R.C."/>
            <person name="Almeida L.G."/>
            <person name="Vicente V.A."/>
            <person name="de Hoog S."/>
            <person name="Bocca A.L."/>
            <person name="de Almeida S.R."/>
            <person name="Vasconcelos A.T."/>
            <person name="Felipe M.S."/>
        </authorList>
    </citation>
    <scope>NUCLEOTIDE SEQUENCE [LARGE SCALE GENOMIC DNA]</scope>
    <source>
        <strain evidence="3">KSF</strain>
    </source>
</reference>
<dbReference type="SUPFAM" id="SSF54236">
    <property type="entry name" value="Ubiquitin-like"/>
    <property type="match status" value="1"/>
</dbReference>
<dbReference type="Pfam" id="PF00240">
    <property type="entry name" value="ubiquitin"/>
    <property type="match status" value="1"/>
</dbReference>
<protein>
    <recommendedName>
        <fullName evidence="1">Ubiquitin-like domain-containing protein</fullName>
    </recommendedName>
</protein>